<dbReference type="OrthoDB" id="3362851at2759"/>
<evidence type="ECO:0000259" key="7">
    <source>
        <dbReference type="PROSITE" id="PS50048"/>
    </source>
</evidence>
<evidence type="ECO:0000256" key="2">
    <source>
        <dbReference type="ARBA" id="ARBA00022723"/>
    </source>
</evidence>
<gene>
    <name evidence="8" type="ORF">EDB81DRAFT_877637</name>
</gene>
<proteinExistence type="predicted"/>
<feature type="region of interest" description="Disordered" evidence="6">
    <location>
        <begin position="72"/>
        <end position="126"/>
    </location>
</feature>
<dbReference type="EMBL" id="JAGMUV010000003">
    <property type="protein sequence ID" value="KAH7165247.1"/>
    <property type="molecule type" value="Genomic_DNA"/>
</dbReference>
<feature type="compositionally biased region" description="Polar residues" evidence="6">
    <location>
        <begin position="93"/>
        <end position="108"/>
    </location>
</feature>
<dbReference type="Pfam" id="PF04082">
    <property type="entry name" value="Fungal_trans"/>
    <property type="match status" value="1"/>
</dbReference>
<keyword evidence="2" id="KW-0479">Metal-binding</keyword>
<evidence type="ECO:0000256" key="1">
    <source>
        <dbReference type="ARBA" id="ARBA00004123"/>
    </source>
</evidence>
<keyword evidence="5" id="KW-0539">Nucleus</keyword>
<dbReference type="GO" id="GO:0005634">
    <property type="term" value="C:nucleus"/>
    <property type="evidence" value="ECO:0007669"/>
    <property type="project" value="UniProtKB-SubCell"/>
</dbReference>
<dbReference type="Proteomes" id="UP000738349">
    <property type="component" value="Unassembled WGS sequence"/>
</dbReference>
<dbReference type="InterPro" id="IPR050815">
    <property type="entry name" value="TF_fung"/>
</dbReference>
<keyword evidence="3" id="KW-0805">Transcription regulation</keyword>
<dbReference type="AlphaFoldDB" id="A0A9P9JEQ7"/>
<dbReference type="GO" id="GO:0006351">
    <property type="term" value="P:DNA-templated transcription"/>
    <property type="evidence" value="ECO:0007669"/>
    <property type="project" value="InterPro"/>
</dbReference>
<dbReference type="InterPro" id="IPR036864">
    <property type="entry name" value="Zn2-C6_fun-type_DNA-bd_sf"/>
</dbReference>
<organism evidence="8 9">
    <name type="scientific">Dactylonectria macrodidyma</name>
    <dbReference type="NCBI Taxonomy" id="307937"/>
    <lineage>
        <taxon>Eukaryota</taxon>
        <taxon>Fungi</taxon>
        <taxon>Dikarya</taxon>
        <taxon>Ascomycota</taxon>
        <taxon>Pezizomycotina</taxon>
        <taxon>Sordariomycetes</taxon>
        <taxon>Hypocreomycetidae</taxon>
        <taxon>Hypocreales</taxon>
        <taxon>Nectriaceae</taxon>
        <taxon>Dactylonectria</taxon>
    </lineage>
</organism>
<name>A0A9P9JEQ7_9HYPO</name>
<dbReference type="GO" id="GO:0000981">
    <property type="term" value="F:DNA-binding transcription factor activity, RNA polymerase II-specific"/>
    <property type="evidence" value="ECO:0007669"/>
    <property type="project" value="InterPro"/>
</dbReference>
<evidence type="ECO:0000313" key="8">
    <source>
        <dbReference type="EMBL" id="KAH7165247.1"/>
    </source>
</evidence>
<dbReference type="GO" id="GO:0003677">
    <property type="term" value="F:DNA binding"/>
    <property type="evidence" value="ECO:0007669"/>
    <property type="project" value="InterPro"/>
</dbReference>
<accession>A0A9P9JEQ7</accession>
<dbReference type="Gene3D" id="4.10.240.10">
    <property type="entry name" value="Zn(2)-C6 fungal-type DNA-binding domain"/>
    <property type="match status" value="1"/>
</dbReference>
<feature type="domain" description="Zn(2)-C6 fungal-type" evidence="7">
    <location>
        <begin position="37"/>
        <end position="67"/>
    </location>
</feature>
<dbReference type="CDD" id="cd12148">
    <property type="entry name" value="fungal_TF_MHR"/>
    <property type="match status" value="1"/>
</dbReference>
<dbReference type="SUPFAM" id="SSF57701">
    <property type="entry name" value="Zn2/Cys6 DNA-binding domain"/>
    <property type="match status" value="1"/>
</dbReference>
<dbReference type="PANTHER" id="PTHR47338:SF10">
    <property type="entry name" value="TRANSCRIPTION FACTOR DOMAIN-CONTAINING PROTEIN-RELATED"/>
    <property type="match status" value="1"/>
</dbReference>
<keyword evidence="9" id="KW-1185">Reference proteome</keyword>
<reference evidence="8" key="1">
    <citation type="journal article" date="2021" name="Nat. Commun.">
        <title>Genetic determinants of endophytism in the Arabidopsis root mycobiome.</title>
        <authorList>
            <person name="Mesny F."/>
            <person name="Miyauchi S."/>
            <person name="Thiergart T."/>
            <person name="Pickel B."/>
            <person name="Atanasova L."/>
            <person name="Karlsson M."/>
            <person name="Huettel B."/>
            <person name="Barry K.W."/>
            <person name="Haridas S."/>
            <person name="Chen C."/>
            <person name="Bauer D."/>
            <person name="Andreopoulos W."/>
            <person name="Pangilinan J."/>
            <person name="LaButti K."/>
            <person name="Riley R."/>
            <person name="Lipzen A."/>
            <person name="Clum A."/>
            <person name="Drula E."/>
            <person name="Henrissat B."/>
            <person name="Kohler A."/>
            <person name="Grigoriev I.V."/>
            <person name="Martin F.M."/>
            <person name="Hacquard S."/>
        </authorList>
    </citation>
    <scope>NUCLEOTIDE SEQUENCE</scope>
    <source>
        <strain evidence="8">MPI-CAGE-AT-0147</strain>
    </source>
</reference>
<evidence type="ECO:0000256" key="5">
    <source>
        <dbReference type="ARBA" id="ARBA00023242"/>
    </source>
</evidence>
<dbReference type="Pfam" id="PF00172">
    <property type="entry name" value="Zn_clus"/>
    <property type="match status" value="1"/>
</dbReference>
<dbReference type="InterPro" id="IPR001138">
    <property type="entry name" value="Zn2Cys6_DnaBD"/>
</dbReference>
<evidence type="ECO:0000256" key="6">
    <source>
        <dbReference type="SAM" id="MobiDB-lite"/>
    </source>
</evidence>
<dbReference type="InterPro" id="IPR007219">
    <property type="entry name" value="XnlR_reg_dom"/>
</dbReference>
<comment type="caution">
    <text evidence="8">The sequence shown here is derived from an EMBL/GenBank/DDBJ whole genome shotgun (WGS) entry which is preliminary data.</text>
</comment>
<dbReference type="PANTHER" id="PTHR47338">
    <property type="entry name" value="ZN(II)2CYS6 TRANSCRIPTION FACTOR (EUROFUNG)-RELATED"/>
    <property type="match status" value="1"/>
</dbReference>
<protein>
    <recommendedName>
        <fullName evidence="7">Zn(2)-C6 fungal-type domain-containing protein</fullName>
    </recommendedName>
</protein>
<evidence type="ECO:0000313" key="9">
    <source>
        <dbReference type="Proteomes" id="UP000738349"/>
    </source>
</evidence>
<feature type="compositionally biased region" description="Basic residues" evidence="6">
    <location>
        <begin position="72"/>
        <end position="88"/>
    </location>
</feature>
<evidence type="ECO:0000256" key="3">
    <source>
        <dbReference type="ARBA" id="ARBA00023015"/>
    </source>
</evidence>
<comment type="subcellular location">
    <subcellularLocation>
        <location evidence="1">Nucleus</location>
    </subcellularLocation>
</comment>
<dbReference type="CDD" id="cd00067">
    <property type="entry name" value="GAL4"/>
    <property type="match status" value="1"/>
</dbReference>
<dbReference type="GO" id="GO:0008270">
    <property type="term" value="F:zinc ion binding"/>
    <property type="evidence" value="ECO:0007669"/>
    <property type="project" value="InterPro"/>
</dbReference>
<dbReference type="SMART" id="SM00066">
    <property type="entry name" value="GAL4"/>
    <property type="match status" value="1"/>
</dbReference>
<keyword evidence="4" id="KW-0804">Transcription</keyword>
<dbReference type="PROSITE" id="PS50048">
    <property type="entry name" value="ZN2_CY6_FUNGAL_2"/>
    <property type="match status" value="1"/>
</dbReference>
<sequence length="669" mass="75182">MSGVKPAFYETPPNSGGVIRWAPSVPHTNQPAQLNRVCDRCIQKKIKCDLAHPSCSNCNDAGGDCTYSHVRKRPGPTKGSRRGGKMARKMGQSPENDCTTGQSASETISPLPPVADIPPSCPQQTQPLTPQLTLDHTETLMLYCSLLLPAQAFELGQRFAWTINTVFPLFRQEALSEQLQNGIICGALPSIIYALSAKAMETDFWSGNVDVHAALVSFAESAKVEAESVTEPLALNQWRTACLLGWYCFHQTPGNGEAIRIAMLSQKAYQCGLHQIDSVENQASFGWDKMSEALLEDWRHVWWSVYILDCYASFSTATPHQIETESIRTALVQNKPQLDINQSLPSQKLFLPPDRANLWKLAQDISNTEGDNAASLHLVISILLKEVVTTYRRHCQNPSASSEQSMSALEDHLSAVQLALPSNYMRQTRDILRGESDSNCHWRLLTLLKIYSARLLIRLPCRSIDTPDWDIRWEENLGICYRMVEVIQQWDVPGPPAVDPAVCFMCLSLLMLLHLHGLSSGVSNALLHEQVLRRKNIVRLFLHNYAMHWTLPRFLLDCYDALVRKLVEPLQPKDIKRILDHFNGPLHQKWLNFLSLMPPKYVSARSSKLRDPTDPPFPMVAGTGEAHPTTHRNDFGGSFDLGNVFEFGNAFDFENSFEFWDNFTQSPSL</sequence>
<evidence type="ECO:0000256" key="4">
    <source>
        <dbReference type="ARBA" id="ARBA00023163"/>
    </source>
</evidence>
<feature type="compositionally biased region" description="Pro residues" evidence="6">
    <location>
        <begin position="110"/>
        <end position="121"/>
    </location>
</feature>